<dbReference type="EMBL" id="LAZR01004491">
    <property type="protein sequence ID" value="KKN08115.1"/>
    <property type="molecule type" value="Genomic_DNA"/>
</dbReference>
<accession>A0A0F9MLH3</accession>
<comment type="caution">
    <text evidence="1">The sequence shown here is derived from an EMBL/GenBank/DDBJ whole genome shotgun (WGS) entry which is preliminary data.</text>
</comment>
<gene>
    <name evidence="1" type="ORF">LCGC14_1059830</name>
</gene>
<feature type="non-terminal residue" evidence="1">
    <location>
        <position position="1"/>
    </location>
</feature>
<sequence length="29" mass="3323">AGLHGCGKWVWLQFDDVADAVAFKLMWEE</sequence>
<protein>
    <submittedName>
        <fullName evidence="1">Uncharacterized protein</fullName>
    </submittedName>
</protein>
<reference evidence="1" key="1">
    <citation type="journal article" date="2015" name="Nature">
        <title>Complex archaea that bridge the gap between prokaryotes and eukaryotes.</title>
        <authorList>
            <person name="Spang A."/>
            <person name="Saw J.H."/>
            <person name="Jorgensen S.L."/>
            <person name="Zaremba-Niedzwiedzka K."/>
            <person name="Martijn J."/>
            <person name="Lind A.E."/>
            <person name="van Eijk R."/>
            <person name="Schleper C."/>
            <person name="Guy L."/>
            <person name="Ettema T.J."/>
        </authorList>
    </citation>
    <scope>NUCLEOTIDE SEQUENCE</scope>
</reference>
<organism evidence="1">
    <name type="scientific">marine sediment metagenome</name>
    <dbReference type="NCBI Taxonomy" id="412755"/>
    <lineage>
        <taxon>unclassified sequences</taxon>
        <taxon>metagenomes</taxon>
        <taxon>ecological metagenomes</taxon>
    </lineage>
</organism>
<proteinExistence type="predicted"/>
<evidence type="ECO:0000313" key="1">
    <source>
        <dbReference type="EMBL" id="KKN08115.1"/>
    </source>
</evidence>
<name>A0A0F9MLH3_9ZZZZ</name>
<dbReference type="AlphaFoldDB" id="A0A0F9MLH3"/>